<keyword evidence="4" id="KW-1185">Reference proteome</keyword>
<reference evidence="3 4" key="1">
    <citation type="submission" date="2019-05" db="EMBL/GenBank/DDBJ databases">
        <title>We sequenced the genome of Paenibacillus hemerocallicola KCTC 33185 for further insight into its adaptation and study the phylogeny of Paenibacillus.</title>
        <authorList>
            <person name="Narsing Rao M.P."/>
        </authorList>
    </citation>
    <scope>NUCLEOTIDE SEQUENCE [LARGE SCALE GENOMIC DNA]</scope>
    <source>
        <strain evidence="3 4">KCTC 33185</strain>
    </source>
</reference>
<dbReference type="GO" id="GO:0019748">
    <property type="term" value="P:secondary metabolic process"/>
    <property type="evidence" value="ECO:0007669"/>
    <property type="project" value="TreeGrafter"/>
</dbReference>
<dbReference type="SUPFAM" id="SSF51556">
    <property type="entry name" value="Metallo-dependent hydrolases"/>
    <property type="match status" value="1"/>
</dbReference>
<dbReference type="GO" id="GO:0016831">
    <property type="term" value="F:carboxy-lyase activity"/>
    <property type="evidence" value="ECO:0007669"/>
    <property type="project" value="InterPro"/>
</dbReference>
<dbReference type="InterPro" id="IPR006680">
    <property type="entry name" value="Amidohydro-rel"/>
</dbReference>
<evidence type="ECO:0000256" key="1">
    <source>
        <dbReference type="ARBA" id="ARBA00023239"/>
    </source>
</evidence>
<dbReference type="GO" id="GO:0016787">
    <property type="term" value="F:hydrolase activity"/>
    <property type="evidence" value="ECO:0007669"/>
    <property type="project" value="InterPro"/>
</dbReference>
<dbReference type="InterPro" id="IPR032465">
    <property type="entry name" value="ACMSD"/>
</dbReference>
<proteinExistence type="predicted"/>
<dbReference type="Pfam" id="PF04909">
    <property type="entry name" value="Amidohydro_2"/>
    <property type="match status" value="1"/>
</dbReference>
<organism evidence="3 4">
    <name type="scientific">Paenibacillus hemerocallicola</name>
    <dbReference type="NCBI Taxonomy" id="1172614"/>
    <lineage>
        <taxon>Bacteria</taxon>
        <taxon>Bacillati</taxon>
        <taxon>Bacillota</taxon>
        <taxon>Bacilli</taxon>
        <taxon>Bacillales</taxon>
        <taxon>Paenibacillaceae</taxon>
        <taxon>Paenibacillus</taxon>
    </lineage>
</organism>
<accession>A0A5C4SW66</accession>
<gene>
    <name evidence="3" type="ORF">FE784_38055</name>
</gene>
<dbReference type="Proteomes" id="UP000307943">
    <property type="component" value="Unassembled WGS sequence"/>
</dbReference>
<dbReference type="AlphaFoldDB" id="A0A5C4SW66"/>
<dbReference type="EMBL" id="VDCQ01000099">
    <property type="protein sequence ID" value="TNJ58371.1"/>
    <property type="molecule type" value="Genomic_DNA"/>
</dbReference>
<evidence type="ECO:0000313" key="4">
    <source>
        <dbReference type="Proteomes" id="UP000307943"/>
    </source>
</evidence>
<feature type="domain" description="Amidohydrolase-related" evidence="2">
    <location>
        <begin position="109"/>
        <end position="371"/>
    </location>
</feature>
<dbReference type="OrthoDB" id="9777673at2"/>
<protein>
    <recommendedName>
        <fullName evidence="2">Amidohydrolase-related domain-containing protein</fullName>
    </recommendedName>
</protein>
<comment type="caution">
    <text evidence="3">The sequence shown here is derived from an EMBL/GenBank/DDBJ whole genome shotgun (WGS) entry which is preliminary data.</text>
</comment>
<dbReference type="GO" id="GO:0005737">
    <property type="term" value="C:cytoplasm"/>
    <property type="evidence" value="ECO:0007669"/>
    <property type="project" value="TreeGrafter"/>
</dbReference>
<dbReference type="InterPro" id="IPR032466">
    <property type="entry name" value="Metal_Hydrolase"/>
</dbReference>
<evidence type="ECO:0000313" key="3">
    <source>
        <dbReference type="EMBL" id="TNJ58371.1"/>
    </source>
</evidence>
<name>A0A5C4SW66_9BACL</name>
<keyword evidence="1" id="KW-0456">Lyase</keyword>
<sequence length="371" mass="41255">MKHPSLSCLYSREETFMHATESATSPSGAANQPELHRAIIDCDIHHFTGTKAIKSYLPLALADLLSAYGANLPSGTPNGGPACSVKDLATLQENHLNPNHVKYGILTGESYGMQGVGNSHYAAAICSAINDHTKEQWLSQDNRLKGSIFVTKQAPQLAVKEIDRLAGSGIWAQVIFSNGAHLPFGNSFYYPIYEACVRHNLPVMIHAGMEGGGMNSPTTGAGYVTHLAEWKASQTQAMMAHLASLIFEGTFETFPELRIVLNEGGAFWLAPYLWRLDLDWKSLRVQTPWVKQLPSEYFRKHFRVTSPSLEKTPDEAIFHQYMNSIHAHDTLMYCSNYPYHEVDAPLASLPSIDETLQERILYRNAAELYKL</sequence>
<dbReference type="Gene3D" id="3.20.20.140">
    <property type="entry name" value="Metal-dependent hydrolases"/>
    <property type="match status" value="1"/>
</dbReference>
<dbReference type="PANTHER" id="PTHR21240:SF28">
    <property type="entry name" value="ISO-OROTATE DECARBOXYLASE (EUROFUNG)"/>
    <property type="match status" value="1"/>
</dbReference>
<dbReference type="PANTHER" id="PTHR21240">
    <property type="entry name" value="2-AMINO-3-CARBOXYLMUCONATE-6-SEMIALDEHYDE DECARBOXYLASE"/>
    <property type="match status" value="1"/>
</dbReference>
<evidence type="ECO:0000259" key="2">
    <source>
        <dbReference type="Pfam" id="PF04909"/>
    </source>
</evidence>